<protein>
    <submittedName>
        <fullName evidence="3">Carbohydrate porin</fullName>
    </submittedName>
</protein>
<comment type="similarity">
    <text evidence="1 2">Belongs to the OprB family.</text>
</comment>
<evidence type="ECO:0000313" key="3">
    <source>
        <dbReference type="EMBL" id="MDO9714567.1"/>
    </source>
</evidence>
<dbReference type="Pfam" id="PF04966">
    <property type="entry name" value="OprB"/>
    <property type="match status" value="1"/>
</dbReference>
<dbReference type="Gene3D" id="2.40.160.180">
    <property type="entry name" value="Carbohydrate-selective porin OprB"/>
    <property type="match status" value="1"/>
</dbReference>
<comment type="caution">
    <text evidence="3">The sequence shown here is derived from an EMBL/GenBank/DDBJ whole genome shotgun (WGS) entry which is preliminary data.</text>
</comment>
<keyword evidence="4" id="KW-1185">Reference proteome</keyword>
<sequence>ERITITLGKLAVWDFFDNNRYAHEPRTQFLNYALVGAGAFDFASDPAGYTHGAVVEWENGRWATRLGAFQVTRSQGGDQLDERVGRGWQVIGELDRFWWAGRYPGALRLLLGASRVRGARYDDLTRALQQGVTDTDRLRAYRTKAMLALNWEQQVNDSLGIFARLGWNDGGTQTSCLPRWTGPFQPASR</sequence>
<proteinExistence type="inferred from homology"/>
<dbReference type="EMBL" id="JAUTWS010000354">
    <property type="protein sequence ID" value="MDO9714567.1"/>
    <property type="molecule type" value="Genomic_DNA"/>
</dbReference>
<dbReference type="InterPro" id="IPR007049">
    <property type="entry name" value="Carb-sel_porin_OprB"/>
</dbReference>
<evidence type="ECO:0000256" key="1">
    <source>
        <dbReference type="ARBA" id="ARBA00008769"/>
    </source>
</evidence>
<dbReference type="InterPro" id="IPR038673">
    <property type="entry name" value="OprB_sf"/>
</dbReference>
<feature type="non-terminal residue" evidence="3">
    <location>
        <position position="1"/>
    </location>
</feature>
<reference evidence="3 4" key="1">
    <citation type="submission" date="2023-08" db="EMBL/GenBank/DDBJ databases">
        <title>The draft genome sequence of Paracraurococcus sp. LOR1-02.</title>
        <authorList>
            <person name="Kingkaew E."/>
            <person name="Tanasupawat S."/>
        </authorList>
    </citation>
    <scope>NUCLEOTIDE SEQUENCE [LARGE SCALE GENOMIC DNA]</scope>
    <source>
        <strain evidence="3 4">LOR1-02</strain>
    </source>
</reference>
<evidence type="ECO:0000256" key="2">
    <source>
        <dbReference type="RuleBase" id="RU363072"/>
    </source>
</evidence>
<organism evidence="3 4">
    <name type="scientific">Paracraurococcus lichenis</name>
    <dbReference type="NCBI Taxonomy" id="3064888"/>
    <lineage>
        <taxon>Bacteria</taxon>
        <taxon>Pseudomonadati</taxon>
        <taxon>Pseudomonadota</taxon>
        <taxon>Alphaproteobacteria</taxon>
        <taxon>Acetobacterales</taxon>
        <taxon>Roseomonadaceae</taxon>
        <taxon>Paracraurococcus</taxon>
    </lineage>
</organism>
<dbReference type="Proteomes" id="UP001243009">
    <property type="component" value="Unassembled WGS sequence"/>
</dbReference>
<evidence type="ECO:0000313" key="4">
    <source>
        <dbReference type="Proteomes" id="UP001243009"/>
    </source>
</evidence>
<gene>
    <name evidence="3" type="ORF">Q7A36_40200</name>
</gene>
<name>A0ABT9EEQ1_9PROT</name>
<accession>A0ABT9EEQ1</accession>